<evidence type="ECO:0000313" key="5">
    <source>
        <dbReference type="Proteomes" id="UP001177003"/>
    </source>
</evidence>
<dbReference type="PANTHER" id="PTHR46912">
    <property type="entry name" value="HIGH MOBILITY GROUP B PROTEIN 13"/>
    <property type="match status" value="1"/>
</dbReference>
<feature type="region of interest" description="Disordered" evidence="2">
    <location>
        <begin position="1"/>
        <end position="85"/>
    </location>
</feature>
<dbReference type="PROSITE" id="PS50118">
    <property type="entry name" value="HMG_BOX_2"/>
    <property type="match status" value="3"/>
</dbReference>
<feature type="compositionally biased region" description="Basic residues" evidence="2">
    <location>
        <begin position="14"/>
        <end position="23"/>
    </location>
</feature>
<dbReference type="Gene3D" id="1.10.30.10">
    <property type="entry name" value="High mobility group box domain"/>
    <property type="match status" value="3"/>
</dbReference>
<dbReference type="CDD" id="cd22006">
    <property type="entry name" value="HMG-box_AtHMGB6-like_rpt1"/>
    <property type="match status" value="1"/>
</dbReference>
<feature type="DNA-binding region" description="HMG box" evidence="1">
    <location>
        <begin position="287"/>
        <end position="353"/>
    </location>
</feature>
<feature type="region of interest" description="Disordered" evidence="2">
    <location>
        <begin position="390"/>
        <end position="444"/>
    </location>
</feature>
<evidence type="ECO:0000259" key="3">
    <source>
        <dbReference type="PROSITE" id="PS50118"/>
    </source>
</evidence>
<dbReference type="GO" id="GO:0005634">
    <property type="term" value="C:nucleus"/>
    <property type="evidence" value="ECO:0007669"/>
    <property type="project" value="UniProtKB-UniRule"/>
</dbReference>
<feature type="compositionally biased region" description="Basic and acidic residues" evidence="2">
    <location>
        <begin position="267"/>
        <end position="287"/>
    </location>
</feature>
<dbReference type="Pfam" id="PF00505">
    <property type="entry name" value="HMG_box"/>
    <property type="match status" value="3"/>
</dbReference>
<feature type="compositionally biased region" description="Basic residues" evidence="2">
    <location>
        <begin position="63"/>
        <end position="76"/>
    </location>
</feature>
<feature type="domain" description="HMG box" evidence="3">
    <location>
        <begin position="287"/>
        <end position="353"/>
    </location>
</feature>
<dbReference type="EMBL" id="OX465079">
    <property type="protein sequence ID" value="CAI9274507.1"/>
    <property type="molecule type" value="Genomic_DNA"/>
</dbReference>
<feature type="compositionally biased region" description="Basic and acidic residues" evidence="2">
    <location>
        <begin position="390"/>
        <end position="418"/>
    </location>
</feature>
<feature type="domain" description="HMG box" evidence="3">
    <location>
        <begin position="419"/>
        <end position="488"/>
    </location>
</feature>
<evidence type="ECO:0000313" key="4">
    <source>
        <dbReference type="EMBL" id="CAI9274507.1"/>
    </source>
</evidence>
<dbReference type="AlphaFoldDB" id="A0AA35YIG7"/>
<dbReference type="InterPro" id="IPR044601">
    <property type="entry name" value="HMGB6/HMGB13"/>
</dbReference>
<reference evidence="4" key="1">
    <citation type="submission" date="2023-04" db="EMBL/GenBank/DDBJ databases">
        <authorList>
            <person name="Vijverberg K."/>
            <person name="Xiong W."/>
            <person name="Schranz E."/>
        </authorList>
    </citation>
    <scope>NUCLEOTIDE SEQUENCE</scope>
</reference>
<feature type="region of interest" description="Disordered" evidence="2">
    <location>
        <begin position="146"/>
        <end position="168"/>
    </location>
</feature>
<gene>
    <name evidence="4" type="ORF">LSALG_LOCUS14587</name>
</gene>
<dbReference type="InterPro" id="IPR036910">
    <property type="entry name" value="HMG_box_dom_sf"/>
</dbReference>
<protein>
    <recommendedName>
        <fullName evidence="3">HMG box domain-containing protein</fullName>
    </recommendedName>
</protein>
<dbReference type="PANTHER" id="PTHR46912:SF1">
    <property type="entry name" value="HIGH MOBILITY GROUP B PROTEIN 13"/>
    <property type="match status" value="1"/>
</dbReference>
<accession>A0AA35YIG7</accession>
<feature type="domain" description="HMG box" evidence="3">
    <location>
        <begin position="169"/>
        <end position="237"/>
    </location>
</feature>
<feature type="compositionally biased region" description="Basic and acidic residues" evidence="2">
    <location>
        <begin position="431"/>
        <end position="442"/>
    </location>
</feature>
<dbReference type="Proteomes" id="UP001177003">
    <property type="component" value="Chromosome 3"/>
</dbReference>
<feature type="DNA-binding region" description="HMG box" evidence="1">
    <location>
        <begin position="169"/>
        <end position="237"/>
    </location>
</feature>
<dbReference type="SMART" id="SM00398">
    <property type="entry name" value="HMG"/>
    <property type="match status" value="3"/>
</dbReference>
<feature type="region of interest" description="Disordered" evidence="2">
    <location>
        <begin position="263"/>
        <end position="287"/>
    </location>
</feature>
<keyword evidence="5" id="KW-1185">Reference proteome</keyword>
<evidence type="ECO:0000256" key="1">
    <source>
        <dbReference type="PROSITE-ProRule" id="PRU00267"/>
    </source>
</evidence>
<feature type="DNA-binding region" description="HMG box" evidence="1">
    <location>
        <begin position="419"/>
        <end position="488"/>
    </location>
</feature>
<organism evidence="4 5">
    <name type="scientific">Lactuca saligna</name>
    <name type="common">Willowleaf lettuce</name>
    <dbReference type="NCBI Taxonomy" id="75948"/>
    <lineage>
        <taxon>Eukaryota</taxon>
        <taxon>Viridiplantae</taxon>
        <taxon>Streptophyta</taxon>
        <taxon>Embryophyta</taxon>
        <taxon>Tracheophyta</taxon>
        <taxon>Spermatophyta</taxon>
        <taxon>Magnoliopsida</taxon>
        <taxon>eudicotyledons</taxon>
        <taxon>Gunneridae</taxon>
        <taxon>Pentapetalae</taxon>
        <taxon>asterids</taxon>
        <taxon>campanulids</taxon>
        <taxon>Asterales</taxon>
        <taxon>Asteraceae</taxon>
        <taxon>Cichorioideae</taxon>
        <taxon>Cichorieae</taxon>
        <taxon>Lactucinae</taxon>
        <taxon>Lactuca</taxon>
    </lineage>
</organism>
<dbReference type="InterPro" id="IPR009071">
    <property type="entry name" value="HMG_box_dom"/>
</dbReference>
<keyword evidence="1" id="KW-0539">Nucleus</keyword>
<dbReference type="SUPFAM" id="SSF47095">
    <property type="entry name" value="HMG-box"/>
    <property type="match status" value="3"/>
</dbReference>
<sequence length="499" mass="58124">MADVATAIPIVIPTKKRTRKPLHPKNSSQNESNIVAGAISQPPLAFDHIFAGKENSDSLSQHKSPKIKKSGKGKNHPKPEATSISFEKELQEMQEKLQKMTLEKQQAEDLLKLKEQELESHNREQEKVKMELKKLKKLKEFKPTMTLPVLHSSKDKDQVKKKKKGCTDTKKPATPYIMWCKDHWTEVKKENPEAEFSEVANILGAKWKTLTPEEKKPYEEKYQIEKAAYSKIMDNEKRESEAMKLLEEEQKQKTAMELLEQYMQFKQEAEKEGDNKKSKKEKDPLKPKRPESAYFLFMKEKRTALIAESKSMVEIAKICGEEWKNMTDKQKAGYEKVAKKKNKQYTQEMEVYKQNKEEEAENAKKEEDELLKVLKQEALQLLKKKEKTETIIKKTKEEKTKKKEEKKNKNKKNVDPNKPKRPPSSFLLFSKEARKDLSKEKAGGISNSQMTALISVKWKELREEDKQKWNDEAAEAMEAYKKDMEEYNKNAVEIPNNDN</sequence>
<proteinExistence type="predicted"/>
<keyword evidence="1" id="KW-0238">DNA-binding</keyword>
<name>A0AA35YIG7_LACSI</name>
<evidence type="ECO:0000256" key="2">
    <source>
        <dbReference type="SAM" id="MobiDB-lite"/>
    </source>
</evidence>
<dbReference type="GO" id="GO:0003677">
    <property type="term" value="F:DNA binding"/>
    <property type="evidence" value="ECO:0007669"/>
    <property type="project" value="UniProtKB-UniRule"/>
</dbReference>